<evidence type="ECO:0000256" key="3">
    <source>
        <dbReference type="ARBA" id="ARBA00022670"/>
    </source>
</evidence>
<evidence type="ECO:0000313" key="10">
    <source>
        <dbReference type="Proteomes" id="UP000245634"/>
    </source>
</evidence>
<keyword evidence="5" id="KW-0378">Hydrolase</keyword>
<gene>
    <name evidence="9" type="ORF">C7459_11943</name>
</gene>
<comment type="cofactor">
    <cofactor evidence="8">
        <name>a divalent metal cation</name>
        <dbReference type="ChEBI" id="CHEBI:60240"/>
    </cofactor>
    <text evidence="8">Binds 2 divalent metal cations per subunit.</text>
</comment>
<name>A0A316D3Z2_9BACL</name>
<feature type="binding site" evidence="8">
    <location>
        <position position="235"/>
    </location>
    <ligand>
        <name>Zn(2+)</name>
        <dbReference type="ChEBI" id="CHEBI:29105"/>
        <label>1</label>
    </ligand>
</feature>
<proteinExistence type="inferred from homology"/>
<dbReference type="Gene3D" id="3.40.630.10">
    <property type="entry name" value="Zn peptidases"/>
    <property type="match status" value="1"/>
</dbReference>
<keyword evidence="3" id="KW-0645">Protease</keyword>
<feature type="binding site" evidence="8">
    <location>
        <position position="319"/>
    </location>
    <ligand>
        <name>Zn(2+)</name>
        <dbReference type="ChEBI" id="CHEBI:29105"/>
        <label>2</label>
    </ligand>
</feature>
<reference evidence="9 10" key="1">
    <citation type="submission" date="2018-05" db="EMBL/GenBank/DDBJ databases">
        <title>Genomic Encyclopedia of Type Strains, Phase IV (KMG-IV): sequencing the most valuable type-strain genomes for metagenomic binning, comparative biology and taxonomic classification.</title>
        <authorList>
            <person name="Goeker M."/>
        </authorList>
    </citation>
    <scope>NUCLEOTIDE SEQUENCE [LARGE SCALE GENOMIC DNA]</scope>
    <source>
        <strain evidence="9 10">DSM 18773</strain>
    </source>
</reference>
<keyword evidence="10" id="KW-1185">Reference proteome</keyword>
<evidence type="ECO:0000256" key="4">
    <source>
        <dbReference type="ARBA" id="ARBA00022723"/>
    </source>
</evidence>
<sequence length="358" mass="38784">MSDLDIRATMKALLADHGVSGHEHGIAARFTEALAPFTTDIRIDKIGNLIARIEGEGEGPRPSVLLAAHMDEIGLMVTKIERGGFLRMTNIGGVDPRTQVAQEVLVHTRSGDYVGIIGSKPPHLTTPEERGKAAPLTDLFIDLGMPEQMVRDKVRVGDTVTIRREPLELQYDRIAAKSLDNRASVAAVLECLAELQRLRCGVDVYAVGTVQEERGRIGAGPAAFGVKPDIAIAIDVTFGDYAGAPDDANFPLDGGPTILFGPNAHQKITKSLAETADSLNMPYEYEFIQGDSSTDTHLLQVQHEGIATGLLSIPIRYMHTSVETVCYRDIERTGKLLAHFIAGIDRAYVEGLSCYLNA</sequence>
<dbReference type="GO" id="GO:0046872">
    <property type="term" value="F:metal ion binding"/>
    <property type="evidence" value="ECO:0007669"/>
    <property type="project" value="UniProtKB-UniRule"/>
</dbReference>
<feature type="binding site" evidence="8">
    <location>
        <position position="180"/>
    </location>
    <ligand>
        <name>Zn(2+)</name>
        <dbReference type="ChEBI" id="CHEBI:29105"/>
        <label>2</label>
    </ligand>
</feature>
<feature type="binding site" evidence="8">
    <location>
        <position position="69"/>
    </location>
    <ligand>
        <name>Zn(2+)</name>
        <dbReference type="ChEBI" id="CHEBI:29105"/>
        <label>1</label>
    </ligand>
</feature>
<dbReference type="PANTHER" id="PTHR32481">
    <property type="entry name" value="AMINOPEPTIDASE"/>
    <property type="match status" value="1"/>
</dbReference>
<feature type="binding site" evidence="8">
    <location>
        <position position="180"/>
    </location>
    <ligand>
        <name>Zn(2+)</name>
        <dbReference type="ChEBI" id="CHEBI:29105"/>
        <label>1</label>
    </ligand>
</feature>
<feature type="active site" description="Proton acceptor" evidence="7">
    <location>
        <position position="212"/>
    </location>
</feature>
<dbReference type="SUPFAM" id="SSF53187">
    <property type="entry name" value="Zn-dependent exopeptidases"/>
    <property type="match status" value="1"/>
</dbReference>
<protein>
    <submittedName>
        <fullName evidence="9">Endoglucanase</fullName>
    </submittedName>
</protein>
<dbReference type="OrthoDB" id="9772053at2"/>
<dbReference type="GO" id="GO:0004177">
    <property type="term" value="F:aminopeptidase activity"/>
    <property type="evidence" value="ECO:0007669"/>
    <property type="project" value="UniProtKB-UniRule"/>
</dbReference>
<dbReference type="PIRSF" id="PIRSF001123">
    <property type="entry name" value="PepA_GA"/>
    <property type="match status" value="1"/>
</dbReference>
<evidence type="ECO:0000256" key="8">
    <source>
        <dbReference type="PIRSR" id="PIRSR001123-2"/>
    </source>
</evidence>
<dbReference type="Pfam" id="PF05343">
    <property type="entry name" value="Peptidase_M42"/>
    <property type="match status" value="1"/>
</dbReference>
<evidence type="ECO:0000256" key="6">
    <source>
        <dbReference type="PIRNR" id="PIRNR001123"/>
    </source>
</evidence>
<dbReference type="RefSeq" id="WP_109690813.1">
    <property type="nucleotide sequence ID" value="NZ_QGGL01000019.1"/>
</dbReference>
<dbReference type="SUPFAM" id="SSF101821">
    <property type="entry name" value="Aminopeptidase/glucanase lid domain"/>
    <property type="match status" value="1"/>
</dbReference>
<evidence type="ECO:0000313" key="9">
    <source>
        <dbReference type="EMBL" id="PWK06620.1"/>
    </source>
</evidence>
<keyword evidence="2" id="KW-0031">Aminopeptidase</keyword>
<organism evidence="9 10">
    <name type="scientific">Tumebacillus permanentifrigoris</name>
    <dbReference type="NCBI Taxonomy" id="378543"/>
    <lineage>
        <taxon>Bacteria</taxon>
        <taxon>Bacillati</taxon>
        <taxon>Bacillota</taxon>
        <taxon>Bacilli</taxon>
        <taxon>Bacillales</taxon>
        <taxon>Alicyclobacillaceae</taxon>
        <taxon>Tumebacillus</taxon>
    </lineage>
</organism>
<evidence type="ECO:0000256" key="1">
    <source>
        <dbReference type="ARBA" id="ARBA00006272"/>
    </source>
</evidence>
<feature type="binding site" evidence="8">
    <location>
        <position position="213"/>
    </location>
    <ligand>
        <name>Zn(2+)</name>
        <dbReference type="ChEBI" id="CHEBI:29105"/>
        <label>2</label>
    </ligand>
</feature>
<evidence type="ECO:0000256" key="5">
    <source>
        <dbReference type="ARBA" id="ARBA00022801"/>
    </source>
</evidence>
<dbReference type="EMBL" id="QGGL01000019">
    <property type="protein sequence ID" value="PWK06620.1"/>
    <property type="molecule type" value="Genomic_DNA"/>
</dbReference>
<dbReference type="Proteomes" id="UP000245634">
    <property type="component" value="Unassembled WGS sequence"/>
</dbReference>
<dbReference type="InterPro" id="IPR051464">
    <property type="entry name" value="Peptidase_M42_aminopept"/>
</dbReference>
<dbReference type="InterPro" id="IPR008007">
    <property type="entry name" value="Peptidase_M42"/>
</dbReference>
<dbReference type="AlphaFoldDB" id="A0A316D3Z2"/>
<dbReference type="InterPro" id="IPR023367">
    <property type="entry name" value="Peptidase_M42_dom2"/>
</dbReference>
<accession>A0A316D3Z2</accession>
<evidence type="ECO:0000256" key="7">
    <source>
        <dbReference type="PIRSR" id="PIRSR001123-1"/>
    </source>
</evidence>
<dbReference type="Gene3D" id="2.40.30.40">
    <property type="entry name" value="Peptidase M42, domain 2"/>
    <property type="match status" value="1"/>
</dbReference>
<comment type="caution">
    <text evidence="9">The sequence shown here is derived from an EMBL/GenBank/DDBJ whole genome shotgun (WGS) entry which is preliminary data.</text>
</comment>
<dbReference type="PANTHER" id="PTHR32481:SF0">
    <property type="entry name" value="AMINOPEPTIDASE YPDE-RELATED"/>
    <property type="match status" value="1"/>
</dbReference>
<evidence type="ECO:0000256" key="2">
    <source>
        <dbReference type="ARBA" id="ARBA00022438"/>
    </source>
</evidence>
<keyword evidence="4 8" id="KW-0479">Metal-binding</keyword>
<dbReference type="GO" id="GO:0006508">
    <property type="term" value="P:proteolysis"/>
    <property type="evidence" value="ECO:0007669"/>
    <property type="project" value="UniProtKB-KW"/>
</dbReference>
<comment type="similarity">
    <text evidence="1 6">Belongs to the peptidase M42 family.</text>
</comment>